<organism evidence="11 12">
    <name type="scientific">Chironomus riparius</name>
    <dbReference type="NCBI Taxonomy" id="315576"/>
    <lineage>
        <taxon>Eukaryota</taxon>
        <taxon>Metazoa</taxon>
        <taxon>Ecdysozoa</taxon>
        <taxon>Arthropoda</taxon>
        <taxon>Hexapoda</taxon>
        <taxon>Insecta</taxon>
        <taxon>Pterygota</taxon>
        <taxon>Neoptera</taxon>
        <taxon>Endopterygota</taxon>
        <taxon>Diptera</taxon>
        <taxon>Nematocera</taxon>
        <taxon>Chironomoidea</taxon>
        <taxon>Chironomidae</taxon>
        <taxon>Chironominae</taxon>
        <taxon>Chironomus</taxon>
    </lineage>
</organism>
<comment type="subcellular location">
    <subcellularLocation>
        <location evidence="1">Membrane</location>
        <topology evidence="1">Multi-pass membrane protein</topology>
    </subcellularLocation>
</comment>
<feature type="binding site" evidence="8">
    <location>
        <position position="347"/>
    </location>
    <ligand>
        <name>Na(+)</name>
        <dbReference type="ChEBI" id="CHEBI:29101"/>
        <label>1</label>
    </ligand>
</feature>
<evidence type="ECO:0000256" key="7">
    <source>
        <dbReference type="ARBA" id="ARBA00023136"/>
    </source>
</evidence>
<protein>
    <recommendedName>
        <fullName evidence="13">Transporter</fullName>
    </recommendedName>
</protein>
<evidence type="ECO:0000256" key="6">
    <source>
        <dbReference type="ARBA" id="ARBA00022989"/>
    </source>
</evidence>
<feature type="transmembrane region" description="Helical" evidence="10">
    <location>
        <begin position="232"/>
        <end position="253"/>
    </location>
</feature>
<keyword evidence="7 10" id="KW-0472">Membrane</keyword>
<feature type="transmembrane region" description="Helical" evidence="10">
    <location>
        <begin position="557"/>
        <end position="578"/>
    </location>
</feature>
<evidence type="ECO:0000313" key="11">
    <source>
        <dbReference type="EMBL" id="CAG9805043.1"/>
    </source>
</evidence>
<feature type="transmembrane region" description="Helical" evidence="10">
    <location>
        <begin position="312"/>
        <end position="329"/>
    </location>
</feature>
<feature type="binding site" evidence="8">
    <location>
        <position position="315"/>
    </location>
    <ligand>
        <name>Na(+)</name>
        <dbReference type="ChEBI" id="CHEBI:29101"/>
        <label>1</label>
    </ligand>
</feature>
<dbReference type="GO" id="GO:0005283">
    <property type="term" value="F:amino acid:sodium symporter activity"/>
    <property type="evidence" value="ECO:0007669"/>
    <property type="project" value="TreeGrafter"/>
</dbReference>
<evidence type="ECO:0000256" key="10">
    <source>
        <dbReference type="SAM" id="Phobius"/>
    </source>
</evidence>
<proteinExistence type="inferred from homology"/>
<reference evidence="11" key="2">
    <citation type="submission" date="2022-10" db="EMBL/GenBank/DDBJ databases">
        <authorList>
            <consortium name="ENA_rothamsted_submissions"/>
            <consortium name="culmorum"/>
            <person name="King R."/>
        </authorList>
    </citation>
    <scope>NUCLEOTIDE SEQUENCE</scope>
</reference>
<evidence type="ECO:0000256" key="4">
    <source>
        <dbReference type="ARBA" id="ARBA00022692"/>
    </source>
</evidence>
<feature type="transmembrane region" description="Helical" evidence="10">
    <location>
        <begin position="21"/>
        <end position="39"/>
    </location>
</feature>
<feature type="transmembrane region" description="Helical" evidence="10">
    <location>
        <begin position="93"/>
        <end position="121"/>
    </location>
</feature>
<evidence type="ECO:0008006" key="13">
    <source>
        <dbReference type="Google" id="ProtNLM"/>
    </source>
</evidence>
<keyword evidence="9" id="KW-1015">Disulfide bond</keyword>
<dbReference type="InterPro" id="IPR037272">
    <property type="entry name" value="SNS_sf"/>
</dbReference>
<dbReference type="Proteomes" id="UP001153620">
    <property type="component" value="Chromosome 2"/>
</dbReference>
<feature type="transmembrane region" description="Helical" evidence="10">
    <location>
        <begin position="474"/>
        <end position="495"/>
    </location>
</feature>
<keyword evidence="12" id="KW-1185">Reference proteome</keyword>
<feature type="transmembrane region" description="Helical" evidence="10">
    <location>
        <begin position="441"/>
        <end position="468"/>
    </location>
</feature>
<dbReference type="SUPFAM" id="SSF161070">
    <property type="entry name" value="SNF-like"/>
    <property type="match status" value="1"/>
</dbReference>
<dbReference type="PANTHER" id="PTHR11616:SF236">
    <property type="entry name" value="TRANSPORTER"/>
    <property type="match status" value="1"/>
</dbReference>
<keyword evidence="4 10" id="KW-0812">Transmembrane</keyword>
<dbReference type="GO" id="GO:0089718">
    <property type="term" value="P:amino acid import across plasma membrane"/>
    <property type="evidence" value="ECO:0007669"/>
    <property type="project" value="TreeGrafter"/>
</dbReference>
<evidence type="ECO:0000256" key="3">
    <source>
        <dbReference type="ARBA" id="ARBA00022448"/>
    </source>
</evidence>
<feature type="disulfide bond" evidence="9">
    <location>
        <begin position="133"/>
        <end position="142"/>
    </location>
</feature>
<keyword evidence="5" id="KW-0769">Symport</keyword>
<comment type="similarity">
    <text evidence="2">Belongs to the sodium:neurotransmitter symporter (SNF) (TC 2.A.22) family.</text>
</comment>
<feature type="transmembrane region" description="Helical" evidence="10">
    <location>
        <begin position="51"/>
        <end position="72"/>
    </location>
</feature>
<feature type="binding site" evidence="8">
    <location>
        <position position="34"/>
    </location>
    <ligand>
        <name>Na(+)</name>
        <dbReference type="ChEBI" id="CHEBI:29101"/>
        <label>1</label>
    </ligand>
</feature>
<feature type="binding site" evidence="8">
    <location>
        <position position="416"/>
    </location>
    <ligand>
        <name>Na(+)</name>
        <dbReference type="ChEBI" id="CHEBI:29101"/>
        <label>1</label>
    </ligand>
</feature>
<dbReference type="GO" id="GO:0005886">
    <property type="term" value="C:plasma membrane"/>
    <property type="evidence" value="ECO:0007669"/>
    <property type="project" value="TreeGrafter"/>
</dbReference>
<dbReference type="PROSITE" id="PS50267">
    <property type="entry name" value="NA_NEUROTRAN_SYMP_3"/>
    <property type="match status" value="1"/>
</dbReference>
<gene>
    <name evidence="11" type="ORF">CHIRRI_LOCUS7919</name>
</gene>
<feature type="transmembrane region" description="Helical" evidence="10">
    <location>
        <begin position="265"/>
        <end position="292"/>
    </location>
</feature>
<feature type="transmembrane region" description="Helical" evidence="10">
    <location>
        <begin position="341"/>
        <end position="366"/>
    </location>
</feature>
<evidence type="ECO:0000256" key="8">
    <source>
        <dbReference type="PIRSR" id="PIRSR600175-1"/>
    </source>
</evidence>
<dbReference type="GO" id="GO:0015179">
    <property type="term" value="F:L-amino acid transmembrane transporter activity"/>
    <property type="evidence" value="ECO:0007669"/>
    <property type="project" value="TreeGrafter"/>
</dbReference>
<feature type="binding site" evidence="8">
    <location>
        <position position="412"/>
    </location>
    <ligand>
        <name>Na(+)</name>
        <dbReference type="ChEBI" id="CHEBI:29101"/>
        <label>1</label>
    </ligand>
</feature>
<evidence type="ECO:0000313" key="12">
    <source>
        <dbReference type="Proteomes" id="UP001153620"/>
    </source>
</evidence>
<dbReference type="EMBL" id="OU895878">
    <property type="protein sequence ID" value="CAG9805043.1"/>
    <property type="molecule type" value="Genomic_DNA"/>
</dbReference>
<keyword evidence="8" id="KW-0915">Sodium</keyword>
<dbReference type="InterPro" id="IPR000175">
    <property type="entry name" value="Na/ntran_symport"/>
</dbReference>
<dbReference type="PRINTS" id="PR00176">
    <property type="entry name" value="NANEUSMPORT"/>
</dbReference>
<feature type="transmembrane region" description="Helical" evidence="10">
    <location>
        <begin position="403"/>
        <end position="429"/>
    </location>
</feature>
<keyword evidence="8" id="KW-0479">Metal-binding</keyword>
<dbReference type="GO" id="GO:0046872">
    <property type="term" value="F:metal ion binding"/>
    <property type="evidence" value="ECO:0007669"/>
    <property type="project" value="UniProtKB-KW"/>
</dbReference>
<keyword evidence="3" id="KW-0813">Transport</keyword>
<accession>A0A9N9RX55</accession>
<dbReference type="Pfam" id="PF00209">
    <property type="entry name" value="SNF"/>
    <property type="match status" value="2"/>
</dbReference>
<feature type="binding site" evidence="8">
    <location>
        <position position="29"/>
    </location>
    <ligand>
        <name>Na(+)</name>
        <dbReference type="ChEBI" id="CHEBI:29101"/>
        <label>1</label>
    </ligand>
</feature>
<name>A0A9N9RX55_9DIPT</name>
<dbReference type="PANTHER" id="PTHR11616">
    <property type="entry name" value="SODIUM/CHLORIDE DEPENDENT TRANSPORTER"/>
    <property type="match status" value="1"/>
</dbReference>
<sequence length="609" mass="68699">MSSQEKLVTKERGNWSNPIEFILSCMNFAIGLGNVWRYPYLAYRNGGGAFLIPYLLAAIFIGLPVFFAELIIGQYSGLGPTKAFAYLAPFFRGIGYSSIVVNSLLLTYYFVVLAWIFYYFFNSFFPTLKWGTCNNEWNTDNCYSLVADIACQEGNFGDRNDTIFYQDKCQTISAICSPKNLIPINASFCMNGTEYTHLNDIIVRKLSTEEFFYEHVLGIGDATWYNYGYPRWQIVICLFLAWMLCGLAVINGVKSVGKVVYFTATFPYVILTAILIRALTLPGSFDGITFYISPEWDKLLEPSVWGDASSQIFYSFSLAFGALVTLSSYNKFNNNCHFDVTIVTVINYLTALYNGFAVFAILGFLAHAMDVDISVVARSGPGLSFVTFLEAILLMPGANVWSVLFFFMMIILGLGSTFAAVQLVTTTIFDQWPHLRKNQFLVIFAVCFTGFLMGIPMTCPGGIFLFTLLEYHTASWAIFIIGFGIVVSLSWSYGVNNTLDMVSEMGMTLWNVVKHYWRATWVVITPIYIIGIFIFVLTGIEPTKFEDYVFPVWADVLGWMFGLSTLLPFIIFAIIELVKAEDKMSVFRPTRLWGPQEINGQKVDRATMT</sequence>
<evidence type="ECO:0000256" key="2">
    <source>
        <dbReference type="ARBA" id="ARBA00006459"/>
    </source>
</evidence>
<reference evidence="11" key="1">
    <citation type="submission" date="2022-01" db="EMBL/GenBank/DDBJ databases">
        <authorList>
            <person name="King R."/>
        </authorList>
    </citation>
    <scope>NUCLEOTIDE SEQUENCE</scope>
</reference>
<evidence type="ECO:0000256" key="1">
    <source>
        <dbReference type="ARBA" id="ARBA00004141"/>
    </source>
</evidence>
<evidence type="ECO:0000256" key="9">
    <source>
        <dbReference type="PIRSR" id="PIRSR600175-2"/>
    </source>
</evidence>
<dbReference type="OrthoDB" id="6581954at2759"/>
<keyword evidence="6 10" id="KW-1133">Transmembrane helix</keyword>
<feature type="transmembrane region" description="Helical" evidence="10">
    <location>
        <begin position="516"/>
        <end position="537"/>
    </location>
</feature>
<dbReference type="AlphaFoldDB" id="A0A9N9RX55"/>
<dbReference type="GO" id="GO:0015187">
    <property type="term" value="F:glycine transmembrane transporter activity"/>
    <property type="evidence" value="ECO:0007669"/>
    <property type="project" value="TreeGrafter"/>
</dbReference>
<evidence type="ECO:0000256" key="5">
    <source>
        <dbReference type="ARBA" id="ARBA00022847"/>
    </source>
</evidence>